<organism evidence="2 3">
    <name type="scientific">Microbulbifer echini</name>
    <dbReference type="NCBI Taxonomy" id="1529067"/>
    <lineage>
        <taxon>Bacteria</taxon>
        <taxon>Pseudomonadati</taxon>
        <taxon>Pseudomonadota</taxon>
        <taxon>Gammaproteobacteria</taxon>
        <taxon>Cellvibrionales</taxon>
        <taxon>Microbulbiferaceae</taxon>
        <taxon>Microbulbifer</taxon>
    </lineage>
</organism>
<evidence type="ECO:0000256" key="1">
    <source>
        <dbReference type="SAM" id="SignalP"/>
    </source>
</evidence>
<evidence type="ECO:0008006" key="4">
    <source>
        <dbReference type="Google" id="ProtNLM"/>
    </source>
</evidence>
<dbReference type="RefSeq" id="WP_371843046.1">
    <property type="nucleotide sequence ID" value="NZ_JBGMEL010000005.1"/>
</dbReference>
<keyword evidence="3" id="KW-1185">Reference proteome</keyword>
<protein>
    <recommendedName>
        <fullName evidence="4">Lipoprotein</fullName>
    </recommendedName>
</protein>
<gene>
    <name evidence="2" type="ORF">ACCI51_06670</name>
</gene>
<keyword evidence="1" id="KW-0732">Signal</keyword>
<name>A0ABV4NKX8_9GAMM</name>
<accession>A0ABV4NKX8</accession>
<evidence type="ECO:0000313" key="3">
    <source>
        <dbReference type="Proteomes" id="UP001569414"/>
    </source>
</evidence>
<dbReference type="PROSITE" id="PS51257">
    <property type="entry name" value="PROKAR_LIPOPROTEIN"/>
    <property type="match status" value="1"/>
</dbReference>
<dbReference type="Proteomes" id="UP001569414">
    <property type="component" value="Unassembled WGS sequence"/>
</dbReference>
<evidence type="ECO:0000313" key="2">
    <source>
        <dbReference type="EMBL" id="MFA0790224.1"/>
    </source>
</evidence>
<dbReference type="EMBL" id="JBGMEL010000005">
    <property type="protein sequence ID" value="MFA0790224.1"/>
    <property type="molecule type" value="Genomic_DNA"/>
</dbReference>
<feature type="signal peptide" evidence="1">
    <location>
        <begin position="1"/>
        <end position="19"/>
    </location>
</feature>
<comment type="caution">
    <text evidence="2">The sequence shown here is derived from an EMBL/GenBank/DDBJ whole genome shotgun (WGS) entry which is preliminary data.</text>
</comment>
<proteinExistence type="predicted"/>
<reference evidence="2 3" key="1">
    <citation type="submission" date="2024-08" db="EMBL/GenBank/DDBJ databases">
        <authorList>
            <person name="Ishaq N."/>
        </authorList>
    </citation>
    <scope>NUCLEOTIDE SEQUENCE [LARGE SCALE GENOMIC DNA]</scope>
    <source>
        <strain evidence="2 3">JCM 30400</strain>
    </source>
</reference>
<feature type="chain" id="PRO_5045651105" description="Lipoprotein" evidence="1">
    <location>
        <begin position="20"/>
        <end position="95"/>
    </location>
</feature>
<sequence>MKTKIFLSLLVLQLLIGCADGFWQDLNGTAIYYTYKTSPVPPDEQTAFPRFCLACDVYMGDLSNCIAEGVHCYQLDTGNWCAGPYSPFELSYSFY</sequence>